<comment type="caution">
    <text evidence="1">The sequence shown here is derived from an EMBL/GenBank/DDBJ whole genome shotgun (WGS) entry which is preliminary data.</text>
</comment>
<gene>
    <name evidence="1" type="ORF">KUCAC02_005090</name>
</gene>
<evidence type="ECO:0000313" key="2">
    <source>
        <dbReference type="Proteomes" id="UP001057452"/>
    </source>
</evidence>
<dbReference type="EMBL" id="CM043797">
    <property type="protein sequence ID" value="KAI4814914.1"/>
    <property type="molecule type" value="Genomic_DNA"/>
</dbReference>
<evidence type="ECO:0000313" key="1">
    <source>
        <dbReference type="EMBL" id="KAI4814914.1"/>
    </source>
</evidence>
<protein>
    <submittedName>
        <fullName evidence="1">Uncharacterized protein</fullName>
    </submittedName>
</protein>
<organism evidence="1 2">
    <name type="scientific">Chaenocephalus aceratus</name>
    <name type="common">Blackfin icefish</name>
    <name type="synonym">Chaenichthys aceratus</name>
    <dbReference type="NCBI Taxonomy" id="36190"/>
    <lineage>
        <taxon>Eukaryota</taxon>
        <taxon>Metazoa</taxon>
        <taxon>Chordata</taxon>
        <taxon>Craniata</taxon>
        <taxon>Vertebrata</taxon>
        <taxon>Euteleostomi</taxon>
        <taxon>Actinopterygii</taxon>
        <taxon>Neopterygii</taxon>
        <taxon>Teleostei</taxon>
        <taxon>Neoteleostei</taxon>
        <taxon>Acanthomorphata</taxon>
        <taxon>Eupercaria</taxon>
        <taxon>Perciformes</taxon>
        <taxon>Notothenioidei</taxon>
        <taxon>Channichthyidae</taxon>
        <taxon>Chaenocephalus</taxon>
    </lineage>
</organism>
<dbReference type="Proteomes" id="UP001057452">
    <property type="component" value="Chromosome 13"/>
</dbReference>
<name>A0ACB9WML2_CHAAC</name>
<proteinExistence type="predicted"/>
<sequence>MFKAMMSYLHRVETILFFGAATRNADLELHLQAGEALSKLFFAMDRIKYKRLWPRYIADMHDLRINHPQTWEELHAEFKSPFDMEADRSTEHHELGPSAVKRAHGTIDKIKAAILSHGNPFTTEGDKLYNVITLAYIPDEYVPLEC</sequence>
<keyword evidence="2" id="KW-1185">Reference proteome</keyword>
<reference evidence="1" key="1">
    <citation type="submission" date="2022-05" db="EMBL/GenBank/DDBJ databases">
        <title>Chromosome-level genome of Chaenocephalus aceratus.</title>
        <authorList>
            <person name="Park H."/>
        </authorList>
    </citation>
    <scope>NUCLEOTIDE SEQUENCE</scope>
    <source>
        <strain evidence="1">KU_202001</strain>
    </source>
</reference>
<accession>A0ACB9WML2</accession>